<gene>
    <name evidence="1" type="ORF">LTS18_010981</name>
</gene>
<accession>A0ACC3DWV4</accession>
<name>A0ACC3DWV4_9PEZI</name>
<dbReference type="EMBL" id="JAWDJW010000312">
    <property type="protein sequence ID" value="KAK3081021.1"/>
    <property type="molecule type" value="Genomic_DNA"/>
</dbReference>
<proteinExistence type="predicted"/>
<feature type="non-terminal residue" evidence="1">
    <location>
        <position position="212"/>
    </location>
</feature>
<sequence>MGKIKYAHKEDADVADRVLDNLPNATQESAPIVYQLVVDLEKYMTADERGIMPLLVAAQDMYHIFRTIEVPKETEEFRSMIVGHAKWIVDAVKMGAIHQEQETCKSCTSLEEWAAMQTDQRSALKTMLFVPSNASQLRCRQTHQIDQDFDYDVMKGLKLLDAGPEGSVLYEMKITERYSNLNDVMHGGAAGVIFDMSTTTALGPLSKPGFYL</sequence>
<reference evidence="1" key="1">
    <citation type="submission" date="2024-09" db="EMBL/GenBank/DDBJ databases">
        <title>Black Yeasts Isolated from many extreme environments.</title>
        <authorList>
            <person name="Coleine C."/>
            <person name="Stajich J.E."/>
            <person name="Selbmann L."/>
        </authorList>
    </citation>
    <scope>NUCLEOTIDE SEQUENCE</scope>
    <source>
        <strain evidence="1">CCFEE 5737</strain>
    </source>
</reference>
<evidence type="ECO:0000313" key="1">
    <source>
        <dbReference type="EMBL" id="KAK3081021.1"/>
    </source>
</evidence>
<organism evidence="1 2">
    <name type="scientific">Coniosporium uncinatum</name>
    <dbReference type="NCBI Taxonomy" id="93489"/>
    <lineage>
        <taxon>Eukaryota</taxon>
        <taxon>Fungi</taxon>
        <taxon>Dikarya</taxon>
        <taxon>Ascomycota</taxon>
        <taxon>Pezizomycotina</taxon>
        <taxon>Dothideomycetes</taxon>
        <taxon>Dothideomycetes incertae sedis</taxon>
        <taxon>Coniosporium</taxon>
    </lineage>
</organism>
<comment type="caution">
    <text evidence="1">The sequence shown here is derived from an EMBL/GenBank/DDBJ whole genome shotgun (WGS) entry which is preliminary data.</text>
</comment>
<keyword evidence="2" id="KW-1185">Reference proteome</keyword>
<evidence type="ECO:0000313" key="2">
    <source>
        <dbReference type="Proteomes" id="UP001186974"/>
    </source>
</evidence>
<protein>
    <submittedName>
        <fullName evidence="1">Uncharacterized protein</fullName>
    </submittedName>
</protein>
<dbReference type="Proteomes" id="UP001186974">
    <property type="component" value="Unassembled WGS sequence"/>
</dbReference>